<organism evidence="2 3">
    <name type="scientific">Linum trigynum</name>
    <dbReference type="NCBI Taxonomy" id="586398"/>
    <lineage>
        <taxon>Eukaryota</taxon>
        <taxon>Viridiplantae</taxon>
        <taxon>Streptophyta</taxon>
        <taxon>Embryophyta</taxon>
        <taxon>Tracheophyta</taxon>
        <taxon>Spermatophyta</taxon>
        <taxon>Magnoliopsida</taxon>
        <taxon>eudicotyledons</taxon>
        <taxon>Gunneridae</taxon>
        <taxon>Pentapetalae</taxon>
        <taxon>rosids</taxon>
        <taxon>fabids</taxon>
        <taxon>Malpighiales</taxon>
        <taxon>Linaceae</taxon>
        <taxon>Linum</taxon>
    </lineage>
</organism>
<feature type="region of interest" description="Disordered" evidence="1">
    <location>
        <begin position="1"/>
        <end position="45"/>
    </location>
</feature>
<dbReference type="AlphaFoldDB" id="A0AAV2CB16"/>
<dbReference type="Proteomes" id="UP001497516">
    <property type="component" value="Chromosome 1"/>
</dbReference>
<evidence type="ECO:0000313" key="2">
    <source>
        <dbReference type="EMBL" id="CAL1353643.1"/>
    </source>
</evidence>
<accession>A0AAV2CB16</accession>
<gene>
    <name evidence="2" type="ORF">LTRI10_LOCUS1530</name>
</gene>
<sequence>MALNRDVVLTGKKKQSSHDIVSPPVEAGNQSDIVSSSSGKEKQCETVPLLAQGKIQRTWSDVVSGEMPLSPQTC</sequence>
<keyword evidence="3" id="KW-1185">Reference proteome</keyword>
<dbReference type="EMBL" id="OZ034813">
    <property type="protein sequence ID" value="CAL1353643.1"/>
    <property type="molecule type" value="Genomic_DNA"/>
</dbReference>
<name>A0AAV2CB16_9ROSI</name>
<evidence type="ECO:0000313" key="3">
    <source>
        <dbReference type="Proteomes" id="UP001497516"/>
    </source>
</evidence>
<protein>
    <submittedName>
        <fullName evidence="2">Uncharacterized protein</fullName>
    </submittedName>
</protein>
<evidence type="ECO:0000256" key="1">
    <source>
        <dbReference type="SAM" id="MobiDB-lite"/>
    </source>
</evidence>
<reference evidence="2 3" key="1">
    <citation type="submission" date="2024-04" db="EMBL/GenBank/DDBJ databases">
        <authorList>
            <person name="Fracassetti M."/>
        </authorList>
    </citation>
    <scope>NUCLEOTIDE SEQUENCE [LARGE SCALE GENOMIC DNA]</scope>
</reference>
<feature type="compositionally biased region" description="Polar residues" evidence="1">
    <location>
        <begin position="28"/>
        <end position="38"/>
    </location>
</feature>
<proteinExistence type="predicted"/>